<organism evidence="1 2">
    <name type="scientific">Facklamia lactis</name>
    <dbReference type="NCBI Taxonomy" id="2749967"/>
    <lineage>
        <taxon>Bacteria</taxon>
        <taxon>Bacillati</taxon>
        <taxon>Bacillota</taxon>
        <taxon>Bacilli</taxon>
        <taxon>Lactobacillales</taxon>
        <taxon>Aerococcaceae</taxon>
        <taxon>Facklamia</taxon>
    </lineage>
</organism>
<comment type="caution">
    <text evidence="1">The sequence shown here is derived from an EMBL/GenBank/DDBJ whole genome shotgun (WGS) entry which is preliminary data.</text>
</comment>
<keyword evidence="2" id="KW-1185">Reference proteome</keyword>
<reference evidence="1 2" key="1">
    <citation type="submission" date="2020-07" db="EMBL/GenBank/DDBJ databases">
        <title>Facklamia lactis sp. nov., isolated from raw milk.</title>
        <authorList>
            <person name="Doll E.V."/>
            <person name="Huptas C."/>
            <person name="Staib L."/>
            <person name="Wenning M."/>
            <person name="Scherer S."/>
        </authorList>
    </citation>
    <scope>NUCLEOTIDE SEQUENCE [LARGE SCALE GENOMIC DNA]</scope>
    <source>
        <strain evidence="1 2">DSM 111018</strain>
    </source>
</reference>
<protein>
    <submittedName>
        <fullName evidence="1">Uncharacterized protein</fullName>
    </submittedName>
</protein>
<dbReference type="EMBL" id="JACBXQ010000006">
    <property type="protein sequence ID" value="MBG9987162.1"/>
    <property type="molecule type" value="Genomic_DNA"/>
</dbReference>
<evidence type="ECO:0000313" key="2">
    <source>
        <dbReference type="Proteomes" id="UP000721415"/>
    </source>
</evidence>
<dbReference type="RefSeq" id="WP_197116075.1">
    <property type="nucleotide sequence ID" value="NZ_JACBXQ010000006.1"/>
</dbReference>
<name>A0ABS0LSX1_9LACT</name>
<proteinExistence type="predicted"/>
<dbReference type="Proteomes" id="UP000721415">
    <property type="component" value="Unassembled WGS sequence"/>
</dbReference>
<sequence>MNTYKVTANVKSEKYGQGQLVAELTHEDFVTYANLSDQKKLNFLKNKGASFQIDVDQLSDEEVSDYQVQTEDSRMTSSISNPSRGLTRKMRVNINGQDTGWLDVTEENEAQYNQLVEQFNEMHQQFNERFNRIFSQGPGSLLGFPNTFSLLEGNSKNKQMKEENQILQK</sequence>
<evidence type="ECO:0000313" key="1">
    <source>
        <dbReference type="EMBL" id="MBG9987162.1"/>
    </source>
</evidence>
<accession>A0ABS0LSX1</accession>
<gene>
    <name evidence="1" type="ORF">HZY91_09810</name>
</gene>